<accession>A0A8H6TH68</accession>
<feature type="transmembrane region" description="Helical" evidence="1">
    <location>
        <begin position="259"/>
        <end position="278"/>
    </location>
</feature>
<evidence type="ECO:0000259" key="2">
    <source>
        <dbReference type="Pfam" id="PF20151"/>
    </source>
</evidence>
<dbReference type="EMBL" id="JACAZF010000001">
    <property type="protein sequence ID" value="KAF7315685.1"/>
    <property type="molecule type" value="Genomic_DNA"/>
</dbReference>
<reference evidence="3" key="1">
    <citation type="submission" date="2020-05" db="EMBL/GenBank/DDBJ databases">
        <title>Mycena genomes resolve the evolution of fungal bioluminescence.</title>
        <authorList>
            <person name="Tsai I.J."/>
        </authorList>
    </citation>
    <scope>NUCLEOTIDE SEQUENCE</scope>
    <source>
        <strain evidence="3">171206Taipei</strain>
    </source>
</reference>
<evidence type="ECO:0000313" key="3">
    <source>
        <dbReference type="EMBL" id="KAF7315685.1"/>
    </source>
</evidence>
<feature type="transmembrane region" description="Helical" evidence="1">
    <location>
        <begin position="104"/>
        <end position="123"/>
    </location>
</feature>
<protein>
    <recommendedName>
        <fullName evidence="2">DUF6533 domain-containing protein</fullName>
    </recommendedName>
</protein>
<keyword evidence="1" id="KW-1133">Transmembrane helix</keyword>
<feature type="domain" description="DUF6533" evidence="2">
    <location>
        <begin position="18"/>
        <end position="62"/>
    </location>
</feature>
<name>A0A8H6TH68_9AGAR</name>
<dbReference type="OrthoDB" id="2638860at2759"/>
<dbReference type="RefSeq" id="XP_037225708.1">
    <property type="nucleotide sequence ID" value="XM_037357798.1"/>
</dbReference>
<dbReference type="AlphaFoldDB" id="A0A8H6TH68"/>
<sequence length="363" mass="40545">MDDGPTPAVLRDIFITRYVNAAAFVILLYDHLLTLGTEISLIWPAKLTSAKALFLYVRYVVPCAMILYTVQLSGLASSLTLSDAVSSVLVIISSRSNHYQFCRWWMSFAAFIGWAAVASSNCAQRSSVSRTTLTATSFNFASALGYMGPQSQADDLDHDMLYYHPDNRPDCSLHLGLANEAFVSLPPFSHQAHIVYPAHLQWNKGAQMCIFNRHVQVSILWIPGMVFDIILFLVTWWNALNKPRPSNAPLAATMYRDGLFYFVVLLALRILNTVLAEAPHIQNGLTFVAMFPVLCLTATTTCRLIIRLREVSDDEQLSYDAPDEMLTVNGDYDELEHSGVQIDMLRSSSVGPSTPMRATGRWY</sequence>
<dbReference type="Pfam" id="PF20151">
    <property type="entry name" value="DUF6533"/>
    <property type="match status" value="1"/>
</dbReference>
<dbReference type="GeneID" id="59340314"/>
<keyword evidence="4" id="KW-1185">Reference proteome</keyword>
<keyword evidence="1" id="KW-0472">Membrane</keyword>
<comment type="caution">
    <text evidence="3">The sequence shown here is derived from an EMBL/GenBank/DDBJ whole genome shotgun (WGS) entry which is preliminary data.</text>
</comment>
<proteinExistence type="predicted"/>
<feature type="transmembrane region" description="Helical" evidence="1">
    <location>
        <begin position="55"/>
        <end position="76"/>
    </location>
</feature>
<feature type="transmembrane region" description="Helical" evidence="1">
    <location>
        <begin position="20"/>
        <end position="43"/>
    </location>
</feature>
<gene>
    <name evidence="3" type="ORF">MIND_00084100</name>
</gene>
<keyword evidence="1" id="KW-0812">Transmembrane</keyword>
<evidence type="ECO:0000313" key="4">
    <source>
        <dbReference type="Proteomes" id="UP000636479"/>
    </source>
</evidence>
<evidence type="ECO:0000256" key="1">
    <source>
        <dbReference type="SAM" id="Phobius"/>
    </source>
</evidence>
<dbReference type="InterPro" id="IPR045340">
    <property type="entry name" value="DUF6533"/>
</dbReference>
<dbReference type="Proteomes" id="UP000636479">
    <property type="component" value="Unassembled WGS sequence"/>
</dbReference>
<organism evidence="3 4">
    <name type="scientific">Mycena indigotica</name>
    <dbReference type="NCBI Taxonomy" id="2126181"/>
    <lineage>
        <taxon>Eukaryota</taxon>
        <taxon>Fungi</taxon>
        <taxon>Dikarya</taxon>
        <taxon>Basidiomycota</taxon>
        <taxon>Agaricomycotina</taxon>
        <taxon>Agaricomycetes</taxon>
        <taxon>Agaricomycetidae</taxon>
        <taxon>Agaricales</taxon>
        <taxon>Marasmiineae</taxon>
        <taxon>Mycenaceae</taxon>
        <taxon>Mycena</taxon>
    </lineage>
</organism>
<feature type="transmembrane region" description="Helical" evidence="1">
    <location>
        <begin position="217"/>
        <end position="239"/>
    </location>
</feature>